<evidence type="ECO:0000256" key="1">
    <source>
        <dbReference type="ARBA" id="ARBA00009437"/>
    </source>
</evidence>
<evidence type="ECO:0000256" key="4">
    <source>
        <dbReference type="ARBA" id="ARBA00023163"/>
    </source>
</evidence>
<dbReference type="FunFam" id="1.10.10.10:FF:000001">
    <property type="entry name" value="LysR family transcriptional regulator"/>
    <property type="match status" value="1"/>
</dbReference>
<keyword evidence="2" id="KW-0805">Transcription regulation</keyword>
<dbReference type="InterPro" id="IPR036388">
    <property type="entry name" value="WH-like_DNA-bd_sf"/>
</dbReference>
<dbReference type="AlphaFoldDB" id="A0A166TQF2"/>
<evidence type="ECO:0000313" key="8">
    <source>
        <dbReference type="Proteomes" id="UP000077384"/>
    </source>
</evidence>
<dbReference type="Proteomes" id="UP000077384">
    <property type="component" value="Unassembled WGS sequence"/>
</dbReference>
<organism evidence="6 8">
    <name type="scientific">Clostridium coskatii</name>
    <dbReference type="NCBI Taxonomy" id="1705578"/>
    <lineage>
        <taxon>Bacteria</taxon>
        <taxon>Bacillati</taxon>
        <taxon>Bacillota</taxon>
        <taxon>Clostridia</taxon>
        <taxon>Eubacteriales</taxon>
        <taxon>Clostridiaceae</taxon>
        <taxon>Clostridium</taxon>
    </lineage>
</organism>
<dbReference type="Proteomes" id="UP000093694">
    <property type="component" value="Unassembled WGS sequence"/>
</dbReference>
<dbReference type="GO" id="GO:0003677">
    <property type="term" value="F:DNA binding"/>
    <property type="evidence" value="ECO:0007669"/>
    <property type="project" value="UniProtKB-KW"/>
</dbReference>
<dbReference type="Pfam" id="PF00126">
    <property type="entry name" value="HTH_1"/>
    <property type="match status" value="1"/>
</dbReference>
<reference evidence="6 8" key="1">
    <citation type="journal article" date="2015" name="Biotechnol. Bioeng.">
        <title>Genome sequence and phenotypic characterization of Caulobacter segnis.</title>
        <authorList>
            <person name="Patel S."/>
            <person name="Fletcher B."/>
            <person name="Scott D.C."/>
            <person name="Ely B."/>
        </authorList>
    </citation>
    <scope>NUCLEOTIDE SEQUENCE [LARGE SCALE GENOMIC DNA]</scope>
    <source>
        <strain evidence="6 8">PS02</strain>
    </source>
</reference>
<dbReference type="Gene3D" id="1.10.10.10">
    <property type="entry name" value="Winged helix-like DNA-binding domain superfamily/Winged helix DNA-binding domain"/>
    <property type="match status" value="1"/>
</dbReference>
<dbReference type="RefSeq" id="WP_023161897.1">
    <property type="nucleotide sequence ID" value="NZ_LITQ01000009.1"/>
</dbReference>
<keyword evidence="3" id="KW-0238">DNA-binding</keyword>
<accession>A0A166TQF2</accession>
<dbReference type="EMBL" id="LROR01000038">
    <property type="protein sequence ID" value="OBR95297.1"/>
    <property type="molecule type" value="Genomic_DNA"/>
</dbReference>
<keyword evidence="4" id="KW-0804">Transcription</keyword>
<comment type="similarity">
    <text evidence="1">Belongs to the LysR transcriptional regulatory family.</text>
</comment>
<feature type="domain" description="HTH lysR-type" evidence="5">
    <location>
        <begin position="1"/>
        <end position="58"/>
    </location>
</feature>
<dbReference type="Gene3D" id="3.40.190.290">
    <property type="match status" value="1"/>
</dbReference>
<keyword evidence="9" id="KW-1185">Reference proteome</keyword>
<evidence type="ECO:0000313" key="9">
    <source>
        <dbReference type="Proteomes" id="UP000093694"/>
    </source>
</evidence>
<gene>
    <name evidence="6" type="primary">oxyR_2</name>
    <name evidence="7" type="ORF">CLCOS_16210</name>
    <name evidence="6" type="ORF">WX73_03878</name>
</gene>
<dbReference type="CDD" id="cd05466">
    <property type="entry name" value="PBP2_LTTR_substrate"/>
    <property type="match status" value="1"/>
</dbReference>
<dbReference type="PRINTS" id="PR00039">
    <property type="entry name" value="HTHLYSR"/>
</dbReference>
<dbReference type="SUPFAM" id="SSF53850">
    <property type="entry name" value="Periplasmic binding protein-like II"/>
    <property type="match status" value="1"/>
</dbReference>
<dbReference type="Pfam" id="PF03466">
    <property type="entry name" value="LysR_substrate"/>
    <property type="match status" value="1"/>
</dbReference>
<evidence type="ECO:0000313" key="7">
    <source>
        <dbReference type="EMBL" id="OBR95297.1"/>
    </source>
</evidence>
<dbReference type="PROSITE" id="PS50931">
    <property type="entry name" value="HTH_LYSR"/>
    <property type="match status" value="1"/>
</dbReference>
<evidence type="ECO:0000256" key="2">
    <source>
        <dbReference type="ARBA" id="ARBA00023015"/>
    </source>
</evidence>
<dbReference type="GO" id="GO:0003700">
    <property type="term" value="F:DNA-binding transcription factor activity"/>
    <property type="evidence" value="ECO:0007669"/>
    <property type="project" value="InterPro"/>
</dbReference>
<proteinExistence type="inferred from homology"/>
<dbReference type="PANTHER" id="PTHR30419:SF8">
    <property type="entry name" value="NITROGEN ASSIMILATION TRANSCRIPTIONAL ACTIVATOR-RELATED"/>
    <property type="match status" value="1"/>
</dbReference>
<dbReference type="InterPro" id="IPR050950">
    <property type="entry name" value="HTH-type_LysR_regulators"/>
</dbReference>
<comment type="caution">
    <text evidence="6">The sequence shown here is derived from an EMBL/GenBank/DDBJ whole genome shotgun (WGS) entry which is preliminary data.</text>
</comment>
<name>A0A166TQF2_9CLOT</name>
<dbReference type="InterPro" id="IPR005119">
    <property type="entry name" value="LysR_subst-bd"/>
</dbReference>
<dbReference type="PANTHER" id="PTHR30419">
    <property type="entry name" value="HTH-TYPE TRANSCRIPTIONAL REGULATOR YBHD"/>
    <property type="match status" value="1"/>
</dbReference>
<protein>
    <submittedName>
        <fullName evidence="6">Hydrogen peroxide-inducible genes activator</fullName>
    </submittedName>
    <submittedName>
        <fullName evidence="7">Hydrogen peroxide-inducible protein activator</fullName>
    </submittedName>
</protein>
<evidence type="ECO:0000259" key="5">
    <source>
        <dbReference type="PROSITE" id="PS50931"/>
    </source>
</evidence>
<dbReference type="InterPro" id="IPR000847">
    <property type="entry name" value="LysR_HTH_N"/>
</dbReference>
<dbReference type="EMBL" id="LITQ01000009">
    <property type="protein sequence ID" value="OAA93968.1"/>
    <property type="molecule type" value="Genomic_DNA"/>
</dbReference>
<dbReference type="SUPFAM" id="SSF46785">
    <property type="entry name" value="Winged helix' DNA-binding domain"/>
    <property type="match status" value="1"/>
</dbReference>
<dbReference type="GO" id="GO:0005829">
    <property type="term" value="C:cytosol"/>
    <property type="evidence" value="ECO:0007669"/>
    <property type="project" value="TreeGrafter"/>
</dbReference>
<reference evidence="7 9" key="2">
    <citation type="journal article" date="2016" name="Front. Microbiol.">
        <title>Industrial Acetogenic Biocatalysts: A Comparative Metabolic and Genomic Analysis.</title>
        <authorList>
            <person name="Bengelsdorf F."/>
            <person name="Poehlein A."/>
            <person name="Sonja S."/>
            <person name="Erz C."/>
            <person name="Hummel T."/>
            <person name="Hoffmeister S."/>
            <person name="Daniel R."/>
            <person name="Durre P."/>
        </authorList>
    </citation>
    <scope>NUCLEOTIDE SEQUENCE [LARGE SCALE GENOMIC DNA]</scope>
    <source>
        <strain evidence="7 9">PTA-10522</strain>
    </source>
</reference>
<dbReference type="PATRIC" id="fig|1705578.3.peg.3953"/>
<dbReference type="InterPro" id="IPR036390">
    <property type="entry name" value="WH_DNA-bd_sf"/>
</dbReference>
<evidence type="ECO:0000256" key="3">
    <source>
        <dbReference type="ARBA" id="ARBA00023125"/>
    </source>
</evidence>
<evidence type="ECO:0000313" key="6">
    <source>
        <dbReference type="EMBL" id="OAA93968.1"/>
    </source>
</evidence>
<sequence>MTEEQLKYFITVVDTGSYMETALELNITQSSVSKQIQALEHELGVQLFNRKHRRVKLTIEGKRLLPQARHTLDEIYRLEYMSKKLQPGYKDKITVLSLPIIGNFDLYIPMSRFELENPSFLINLVELEEPRLFHRLQNNSFDIALTYWYGENLANSKTLFIPAAEDEIVLAVHKDTPLAKLHFIFPEQLKNSSLMLMEPYTCISNLCMAFFDEHDIAPDIIFRGRPETILSGVEANYGAALITRKLASNSSFNNVVLIPFSPSISITLGAFINKHSQKNPKINELVNMLIAKMANDKNKS</sequence>